<evidence type="ECO:0000256" key="2">
    <source>
        <dbReference type="ARBA" id="ARBA00006840"/>
    </source>
</evidence>
<dbReference type="OrthoDB" id="5982705at2759"/>
<evidence type="ECO:0000256" key="6">
    <source>
        <dbReference type="SAM" id="Phobius"/>
    </source>
</evidence>
<evidence type="ECO:0000313" key="8">
    <source>
        <dbReference type="Proteomes" id="UP000299102"/>
    </source>
</evidence>
<sequence>MSPSKYTDTTPILQFPNFNTVAVTFSGLILFDDYVTAQNYSFDGSSSWSRHLNDSASCMPLQLANIPNTGFLDKNNHYFSPFNFNKQLSRSEFASLQIDLNKPQGYAVTGLIVIIVGAKAMLDAGPYIDYTGENFYSAGPVVLIIIGIIIFVVSFFGCFGAIKENRCMILTFATLLVIIFAAEFAVGIAGYVKHKDLETSITNHLNTTMKNANTTEALRPFNILQTDLQCCGIKGYEDWINNGKPIPWSCCGNSNGTDCSKDDKNMHKQGCLDALVDLFKHIAAYLGGVGIGIAVVQVLILILMYNTERWVDDRRKMQVEAMRCSELSSLAAYNVPLDQNMKLFNPDQKVNSMRHPHL</sequence>
<dbReference type="InterPro" id="IPR008952">
    <property type="entry name" value="Tetraspanin_EC2_sf"/>
</dbReference>
<dbReference type="Gene3D" id="1.10.1450.10">
    <property type="entry name" value="Tetraspanin"/>
    <property type="match status" value="1"/>
</dbReference>
<feature type="transmembrane region" description="Helical" evidence="6">
    <location>
        <begin position="169"/>
        <end position="192"/>
    </location>
</feature>
<dbReference type="InterPro" id="IPR018499">
    <property type="entry name" value="Tetraspanin/Peripherin"/>
</dbReference>
<dbReference type="PANTHER" id="PTHR19282:SF482">
    <property type="entry name" value="FI23944P1-RELATED"/>
    <property type="match status" value="1"/>
</dbReference>
<dbReference type="InterPro" id="IPR018503">
    <property type="entry name" value="Tetraspanin_CS"/>
</dbReference>
<comment type="subcellular location">
    <subcellularLocation>
        <location evidence="1">Membrane</location>
        <topology evidence="1">Multi-pass membrane protein</topology>
    </subcellularLocation>
</comment>
<dbReference type="STRING" id="151549.A0A4C1UIB1"/>
<evidence type="ECO:0000256" key="3">
    <source>
        <dbReference type="ARBA" id="ARBA00022692"/>
    </source>
</evidence>
<keyword evidence="8" id="KW-1185">Reference proteome</keyword>
<dbReference type="SUPFAM" id="SSF48652">
    <property type="entry name" value="Tetraspanin"/>
    <property type="match status" value="1"/>
</dbReference>
<keyword evidence="5 6" id="KW-0472">Membrane</keyword>
<feature type="transmembrane region" description="Helical" evidence="6">
    <location>
        <begin position="105"/>
        <end position="122"/>
    </location>
</feature>
<feature type="transmembrane region" description="Helical" evidence="6">
    <location>
        <begin position="282"/>
        <end position="305"/>
    </location>
</feature>
<evidence type="ECO:0000256" key="4">
    <source>
        <dbReference type="ARBA" id="ARBA00022989"/>
    </source>
</evidence>
<proteinExistence type="inferred from homology"/>
<reference evidence="7 8" key="1">
    <citation type="journal article" date="2019" name="Commun. Biol.">
        <title>The bagworm genome reveals a unique fibroin gene that provides high tensile strength.</title>
        <authorList>
            <person name="Kono N."/>
            <person name="Nakamura H."/>
            <person name="Ohtoshi R."/>
            <person name="Tomita M."/>
            <person name="Numata K."/>
            <person name="Arakawa K."/>
        </authorList>
    </citation>
    <scope>NUCLEOTIDE SEQUENCE [LARGE SCALE GENOMIC DNA]</scope>
</reference>
<dbReference type="CDD" id="cd03127">
    <property type="entry name" value="tetraspanin_LEL"/>
    <property type="match status" value="1"/>
</dbReference>
<accession>A0A4C1UIB1</accession>
<evidence type="ECO:0000313" key="7">
    <source>
        <dbReference type="EMBL" id="GBP26165.1"/>
    </source>
</evidence>
<dbReference type="Proteomes" id="UP000299102">
    <property type="component" value="Unassembled WGS sequence"/>
</dbReference>
<comment type="similarity">
    <text evidence="2">Belongs to the tetraspanin (TM4SF) family.</text>
</comment>
<dbReference type="GO" id="GO:0005886">
    <property type="term" value="C:plasma membrane"/>
    <property type="evidence" value="ECO:0007669"/>
    <property type="project" value="TreeGrafter"/>
</dbReference>
<dbReference type="AlphaFoldDB" id="A0A4C1UIB1"/>
<dbReference type="PRINTS" id="PR00259">
    <property type="entry name" value="TMFOUR"/>
</dbReference>
<comment type="caution">
    <text evidence="7">The sequence shown here is derived from an EMBL/GenBank/DDBJ whole genome shotgun (WGS) entry which is preliminary data.</text>
</comment>
<dbReference type="PROSITE" id="PS00421">
    <property type="entry name" value="TM4_1"/>
    <property type="match status" value="1"/>
</dbReference>
<name>A0A4C1UIB1_EUMVA</name>
<keyword evidence="3 6" id="KW-0812">Transmembrane</keyword>
<dbReference type="Pfam" id="PF00335">
    <property type="entry name" value="Tetraspanin"/>
    <property type="match status" value="1"/>
</dbReference>
<dbReference type="PANTHER" id="PTHR19282">
    <property type="entry name" value="TETRASPANIN"/>
    <property type="match status" value="1"/>
</dbReference>
<evidence type="ECO:0000256" key="1">
    <source>
        <dbReference type="ARBA" id="ARBA00004141"/>
    </source>
</evidence>
<gene>
    <name evidence="7" type="primary">CD63</name>
    <name evidence="7" type="ORF">EVAR_74927_1</name>
</gene>
<protein>
    <submittedName>
        <fullName evidence="7">CD63 antigen</fullName>
    </submittedName>
</protein>
<organism evidence="7 8">
    <name type="scientific">Eumeta variegata</name>
    <name type="common">Bagworm moth</name>
    <name type="synonym">Eumeta japonica</name>
    <dbReference type="NCBI Taxonomy" id="151549"/>
    <lineage>
        <taxon>Eukaryota</taxon>
        <taxon>Metazoa</taxon>
        <taxon>Ecdysozoa</taxon>
        <taxon>Arthropoda</taxon>
        <taxon>Hexapoda</taxon>
        <taxon>Insecta</taxon>
        <taxon>Pterygota</taxon>
        <taxon>Neoptera</taxon>
        <taxon>Endopterygota</taxon>
        <taxon>Lepidoptera</taxon>
        <taxon>Glossata</taxon>
        <taxon>Ditrysia</taxon>
        <taxon>Tineoidea</taxon>
        <taxon>Psychidae</taxon>
        <taxon>Oiketicinae</taxon>
        <taxon>Eumeta</taxon>
    </lineage>
</organism>
<feature type="transmembrane region" description="Helical" evidence="6">
    <location>
        <begin position="142"/>
        <end position="162"/>
    </location>
</feature>
<dbReference type="EMBL" id="BGZK01000177">
    <property type="protein sequence ID" value="GBP26165.1"/>
    <property type="molecule type" value="Genomic_DNA"/>
</dbReference>
<keyword evidence="4 6" id="KW-1133">Transmembrane helix</keyword>
<evidence type="ECO:0000256" key="5">
    <source>
        <dbReference type="ARBA" id="ARBA00023136"/>
    </source>
</evidence>